<evidence type="ECO:0000256" key="6">
    <source>
        <dbReference type="ARBA" id="ARBA00023136"/>
    </source>
</evidence>
<evidence type="ECO:0000313" key="9">
    <source>
        <dbReference type="EMBL" id="MFB6397445.1"/>
    </source>
</evidence>
<evidence type="ECO:0000313" key="10">
    <source>
        <dbReference type="Proteomes" id="UP001582793"/>
    </source>
</evidence>
<name>A0ABV5CZL5_9ACTN</name>
<feature type="transmembrane region" description="Helical" evidence="7">
    <location>
        <begin position="145"/>
        <end position="168"/>
    </location>
</feature>
<feature type="domain" description="ABC transmembrane type-1" evidence="8">
    <location>
        <begin position="58"/>
        <end position="272"/>
    </location>
</feature>
<keyword evidence="5 7" id="KW-1133">Transmembrane helix</keyword>
<reference evidence="9 10" key="1">
    <citation type="submission" date="2024-04" db="EMBL/GenBank/DDBJ databases">
        <title>Polymorphospora sp. isolated from Baiyangdian Lake in Xiong'an New Area.</title>
        <authorList>
            <person name="Zhang X."/>
            <person name="Liu J."/>
        </authorList>
    </citation>
    <scope>NUCLEOTIDE SEQUENCE [LARGE SCALE GENOMIC DNA]</scope>
    <source>
        <strain evidence="9 10">2-325</strain>
    </source>
</reference>
<keyword evidence="10" id="KW-1185">Reference proteome</keyword>
<dbReference type="Proteomes" id="UP001582793">
    <property type="component" value="Unassembled WGS sequence"/>
</dbReference>
<dbReference type="Pfam" id="PF00528">
    <property type="entry name" value="BPD_transp_1"/>
    <property type="match status" value="1"/>
</dbReference>
<gene>
    <name evidence="9" type="ORF">AAFH96_30790</name>
</gene>
<dbReference type="PROSITE" id="PS50928">
    <property type="entry name" value="ABC_TM1"/>
    <property type="match status" value="1"/>
</dbReference>
<dbReference type="Gene3D" id="1.10.3720.10">
    <property type="entry name" value="MetI-like"/>
    <property type="match status" value="1"/>
</dbReference>
<organism evidence="9 10">
    <name type="scientific">Polymorphospora lycopeni</name>
    <dbReference type="NCBI Taxonomy" id="3140240"/>
    <lineage>
        <taxon>Bacteria</taxon>
        <taxon>Bacillati</taxon>
        <taxon>Actinomycetota</taxon>
        <taxon>Actinomycetes</taxon>
        <taxon>Micromonosporales</taxon>
        <taxon>Micromonosporaceae</taxon>
        <taxon>Polymorphospora</taxon>
    </lineage>
</organism>
<keyword evidence="2 7" id="KW-0813">Transport</keyword>
<evidence type="ECO:0000256" key="7">
    <source>
        <dbReference type="RuleBase" id="RU363032"/>
    </source>
</evidence>
<evidence type="ECO:0000256" key="2">
    <source>
        <dbReference type="ARBA" id="ARBA00022448"/>
    </source>
</evidence>
<protein>
    <submittedName>
        <fullName evidence="9">Sugar ABC transporter permease</fullName>
    </submittedName>
</protein>
<evidence type="ECO:0000256" key="1">
    <source>
        <dbReference type="ARBA" id="ARBA00004651"/>
    </source>
</evidence>
<keyword evidence="6 7" id="KW-0472">Membrane</keyword>
<comment type="similarity">
    <text evidence="7">Belongs to the binding-protein-dependent transport system permease family.</text>
</comment>
<dbReference type="PANTHER" id="PTHR30193:SF37">
    <property type="entry name" value="INNER MEMBRANE ABC TRANSPORTER PERMEASE PROTEIN YCJO"/>
    <property type="match status" value="1"/>
</dbReference>
<dbReference type="CDD" id="cd06261">
    <property type="entry name" value="TM_PBP2"/>
    <property type="match status" value="1"/>
</dbReference>
<dbReference type="RefSeq" id="WP_375736536.1">
    <property type="nucleotide sequence ID" value="NZ_JBCGDC010000144.1"/>
</dbReference>
<dbReference type="InterPro" id="IPR035906">
    <property type="entry name" value="MetI-like_sf"/>
</dbReference>
<comment type="subcellular location">
    <subcellularLocation>
        <location evidence="1 7">Cell membrane</location>
        <topology evidence="1 7">Multi-pass membrane protein</topology>
    </subcellularLocation>
</comment>
<dbReference type="InterPro" id="IPR000515">
    <property type="entry name" value="MetI-like"/>
</dbReference>
<dbReference type="SUPFAM" id="SSF161098">
    <property type="entry name" value="MetI-like"/>
    <property type="match status" value="1"/>
</dbReference>
<dbReference type="EMBL" id="JBCGDC010000144">
    <property type="protein sequence ID" value="MFB6397445.1"/>
    <property type="molecule type" value="Genomic_DNA"/>
</dbReference>
<comment type="caution">
    <text evidence="9">The sequence shown here is derived from an EMBL/GenBank/DDBJ whole genome shotgun (WGS) entry which is preliminary data.</text>
</comment>
<keyword evidence="4 7" id="KW-0812">Transmembrane</keyword>
<sequence length="282" mass="30924">MVFFGPLLVLMVGLLAFPILFALYASFADVNNLFSLKFAGLTNYESLLARPETLSGPLVNTLRFTLGSVVLALTLGFGAALLLNGRLAGRRVMRSAFMFPWVIPTVVTALLWRWIMDSNAGAFNGLLLQLRIIDQPVSWLGEPQLAPWIIILAQVWRGFPFIMVMLLAAMQTIPAELHEAAAVDGAGPLRRLVSITWPGVRPIFILVGTLEGLYAFREFAMIDVVTGGGPAGATEVLATQVYRLFFQYHRFGDAMALAALMFVLALIATLFLMRMAARGEED</sequence>
<evidence type="ECO:0000256" key="3">
    <source>
        <dbReference type="ARBA" id="ARBA00022475"/>
    </source>
</evidence>
<dbReference type="PANTHER" id="PTHR30193">
    <property type="entry name" value="ABC TRANSPORTER PERMEASE PROTEIN"/>
    <property type="match status" value="1"/>
</dbReference>
<accession>A0ABV5CZL5</accession>
<dbReference type="InterPro" id="IPR051393">
    <property type="entry name" value="ABC_transporter_permease"/>
</dbReference>
<keyword evidence="3" id="KW-1003">Cell membrane</keyword>
<feature type="transmembrane region" description="Helical" evidence="7">
    <location>
        <begin position="64"/>
        <end position="84"/>
    </location>
</feature>
<feature type="transmembrane region" description="Helical" evidence="7">
    <location>
        <begin position="254"/>
        <end position="277"/>
    </location>
</feature>
<evidence type="ECO:0000256" key="4">
    <source>
        <dbReference type="ARBA" id="ARBA00022692"/>
    </source>
</evidence>
<proteinExistence type="inferred from homology"/>
<feature type="transmembrane region" description="Helical" evidence="7">
    <location>
        <begin position="7"/>
        <end position="27"/>
    </location>
</feature>
<evidence type="ECO:0000259" key="8">
    <source>
        <dbReference type="PROSITE" id="PS50928"/>
    </source>
</evidence>
<evidence type="ECO:0000256" key="5">
    <source>
        <dbReference type="ARBA" id="ARBA00022989"/>
    </source>
</evidence>
<feature type="transmembrane region" description="Helical" evidence="7">
    <location>
        <begin position="96"/>
        <end position="115"/>
    </location>
</feature>